<dbReference type="Gene3D" id="3.40.50.720">
    <property type="entry name" value="NAD(P)-binding Rossmann-like Domain"/>
    <property type="match status" value="1"/>
</dbReference>
<feature type="domain" description="Gfo/Idh/MocA-like oxidoreductase N-terminal" evidence="1">
    <location>
        <begin position="9"/>
        <end position="124"/>
    </location>
</feature>
<evidence type="ECO:0000313" key="2">
    <source>
        <dbReference type="EMBL" id="SVD94791.1"/>
    </source>
</evidence>
<sequence>MDFRMSYCIGIVGAGGISRAHGRAIEQSDRAEIVAVCDVSQEAADKYRGEFDVRIGYTDLDEMLNNENLDIAIICTWGCFHAKLSNQIAKSKKVRAILSEKPITQTASECEEMVACAKDNNILLAEAFKFRHHPLH</sequence>
<protein>
    <recommendedName>
        <fullName evidence="1">Gfo/Idh/MocA-like oxidoreductase N-terminal domain-containing protein</fullName>
    </recommendedName>
</protein>
<reference evidence="2" key="1">
    <citation type="submission" date="2018-05" db="EMBL/GenBank/DDBJ databases">
        <authorList>
            <person name="Lanie J.A."/>
            <person name="Ng W.-L."/>
            <person name="Kazmierczak K.M."/>
            <person name="Andrzejewski T.M."/>
            <person name="Davidsen T.M."/>
            <person name="Wayne K.J."/>
            <person name="Tettelin H."/>
            <person name="Glass J.I."/>
            <person name="Rusch D."/>
            <person name="Podicherti R."/>
            <person name="Tsui H.-C.T."/>
            <person name="Winkler M.E."/>
        </authorList>
    </citation>
    <scope>NUCLEOTIDE SEQUENCE</scope>
</reference>
<organism evidence="2">
    <name type="scientific">marine metagenome</name>
    <dbReference type="NCBI Taxonomy" id="408172"/>
    <lineage>
        <taxon>unclassified sequences</taxon>
        <taxon>metagenomes</taxon>
        <taxon>ecological metagenomes</taxon>
    </lineage>
</organism>
<name>A0A382ZH32_9ZZZZ</name>
<dbReference type="InterPro" id="IPR036291">
    <property type="entry name" value="NAD(P)-bd_dom_sf"/>
</dbReference>
<dbReference type="SUPFAM" id="SSF51735">
    <property type="entry name" value="NAD(P)-binding Rossmann-fold domains"/>
    <property type="match status" value="1"/>
</dbReference>
<proteinExistence type="predicted"/>
<dbReference type="GO" id="GO:0000166">
    <property type="term" value="F:nucleotide binding"/>
    <property type="evidence" value="ECO:0007669"/>
    <property type="project" value="InterPro"/>
</dbReference>
<dbReference type="Pfam" id="PF01408">
    <property type="entry name" value="GFO_IDH_MocA"/>
    <property type="match status" value="1"/>
</dbReference>
<dbReference type="InterPro" id="IPR000683">
    <property type="entry name" value="Gfo/Idh/MocA-like_OxRdtase_N"/>
</dbReference>
<dbReference type="EMBL" id="UINC01183846">
    <property type="protein sequence ID" value="SVD94791.1"/>
    <property type="molecule type" value="Genomic_DNA"/>
</dbReference>
<dbReference type="InterPro" id="IPR051450">
    <property type="entry name" value="Gfo/Idh/MocA_Oxidoreductases"/>
</dbReference>
<dbReference type="PANTHER" id="PTHR43377">
    <property type="entry name" value="BILIVERDIN REDUCTASE A"/>
    <property type="match status" value="1"/>
</dbReference>
<dbReference type="AlphaFoldDB" id="A0A382ZH32"/>
<dbReference type="PANTHER" id="PTHR43377:SF1">
    <property type="entry name" value="BILIVERDIN REDUCTASE A"/>
    <property type="match status" value="1"/>
</dbReference>
<evidence type="ECO:0000259" key="1">
    <source>
        <dbReference type="Pfam" id="PF01408"/>
    </source>
</evidence>
<gene>
    <name evidence="2" type="ORF">METZ01_LOCUS447645</name>
</gene>
<accession>A0A382ZH32</accession>
<feature type="non-terminal residue" evidence="2">
    <location>
        <position position="136"/>
    </location>
</feature>